<evidence type="ECO:0000259" key="2">
    <source>
        <dbReference type="Pfam" id="PF00144"/>
    </source>
</evidence>
<evidence type="ECO:0000313" key="4">
    <source>
        <dbReference type="Proteomes" id="UP001204144"/>
    </source>
</evidence>
<dbReference type="Proteomes" id="UP001204144">
    <property type="component" value="Unassembled WGS sequence"/>
</dbReference>
<keyword evidence="3" id="KW-0378">Hydrolase</keyword>
<dbReference type="AlphaFoldDB" id="A0AAE3H4U7"/>
<dbReference type="InterPro" id="IPR001466">
    <property type="entry name" value="Beta-lactam-related"/>
</dbReference>
<dbReference type="Gene3D" id="3.40.710.10">
    <property type="entry name" value="DD-peptidase/beta-lactamase superfamily"/>
    <property type="match status" value="1"/>
</dbReference>
<dbReference type="RefSeq" id="WP_255037916.1">
    <property type="nucleotide sequence ID" value="NZ_RJUF01000087.1"/>
</dbReference>
<dbReference type="GO" id="GO:0016787">
    <property type="term" value="F:hydrolase activity"/>
    <property type="evidence" value="ECO:0007669"/>
    <property type="project" value="UniProtKB-KW"/>
</dbReference>
<keyword evidence="4" id="KW-1185">Reference proteome</keyword>
<keyword evidence="1" id="KW-0472">Membrane</keyword>
<keyword evidence="1" id="KW-0812">Transmembrane</keyword>
<feature type="domain" description="Beta-lactamase-related" evidence="2">
    <location>
        <begin position="48"/>
        <end position="354"/>
    </location>
</feature>
<dbReference type="Pfam" id="PF00144">
    <property type="entry name" value="Beta-lactamase"/>
    <property type="match status" value="1"/>
</dbReference>
<gene>
    <name evidence="3" type="ORF">EGI31_14605</name>
</gene>
<dbReference type="InterPro" id="IPR050491">
    <property type="entry name" value="AmpC-like"/>
</dbReference>
<dbReference type="PANTHER" id="PTHR46825:SF8">
    <property type="entry name" value="BETA-LACTAMASE-RELATED"/>
    <property type="match status" value="1"/>
</dbReference>
<organism evidence="3 4">
    <name type="scientific">Lacihabitans soyangensis</name>
    <dbReference type="NCBI Taxonomy" id="869394"/>
    <lineage>
        <taxon>Bacteria</taxon>
        <taxon>Pseudomonadati</taxon>
        <taxon>Bacteroidota</taxon>
        <taxon>Cytophagia</taxon>
        <taxon>Cytophagales</taxon>
        <taxon>Leadbetterellaceae</taxon>
        <taxon>Lacihabitans</taxon>
    </lineage>
</organism>
<dbReference type="EMBL" id="RJUF01000087">
    <property type="protein sequence ID" value="MCP9764180.1"/>
    <property type="molecule type" value="Genomic_DNA"/>
</dbReference>
<protein>
    <submittedName>
        <fullName evidence="3">Class A beta-lactamase-related serine hydrolase</fullName>
    </submittedName>
</protein>
<dbReference type="InterPro" id="IPR012338">
    <property type="entry name" value="Beta-lactam/transpept-like"/>
</dbReference>
<evidence type="ECO:0000256" key="1">
    <source>
        <dbReference type="SAM" id="Phobius"/>
    </source>
</evidence>
<reference evidence="3 4" key="1">
    <citation type="submission" date="2018-11" db="EMBL/GenBank/DDBJ databases">
        <title>Novel bacteria species description.</title>
        <authorList>
            <person name="Han J.-H."/>
        </authorList>
    </citation>
    <scope>NUCLEOTIDE SEQUENCE [LARGE SCALE GENOMIC DNA]</scope>
    <source>
        <strain evidence="3 4">KCTC23259</strain>
    </source>
</reference>
<accession>A0AAE3H4U7</accession>
<comment type="caution">
    <text evidence="3">The sequence shown here is derived from an EMBL/GenBank/DDBJ whole genome shotgun (WGS) entry which is preliminary data.</text>
</comment>
<feature type="transmembrane region" description="Helical" evidence="1">
    <location>
        <begin position="7"/>
        <end position="25"/>
    </location>
</feature>
<keyword evidence="1" id="KW-1133">Transmembrane helix</keyword>
<sequence>MKAIKIIGIVILVITVLAFALYFYVKYKSNNVVDNKNLEISIDKQANKFIQEGNSIGLVIGIVKNGKTFIKGYGTINKEKQILPDSLSIFELASTSKLFTTSTLQLLVDEKQLQLEDKIQTILTDRVKISSLGQNTTLLHLATHLSGFPSLPNSFIAKMNDEKNPYKDLVTQDIYDYLRTCEAKQAEGNFEYSNFGMGLLGHLLEIKSGTKYEELVTQKLLDPLQMKNTFVTIDSSNQKFIVQGYDENGNPTPIWTDNVLTGAGSFLSNASDMIKFIKANLKDNETIISKSLIKTHQRQLNGETGLGWILPSSADKLLGNKEIVWHNGMAGGYSSFLAIDKTNRYGIIILSNKAIDVTTFGMKMVRTVRTQSWKE</sequence>
<name>A0AAE3H4U7_9BACT</name>
<dbReference type="PANTHER" id="PTHR46825">
    <property type="entry name" value="D-ALANYL-D-ALANINE-CARBOXYPEPTIDASE/ENDOPEPTIDASE AMPH"/>
    <property type="match status" value="1"/>
</dbReference>
<evidence type="ECO:0000313" key="3">
    <source>
        <dbReference type="EMBL" id="MCP9764180.1"/>
    </source>
</evidence>
<proteinExistence type="predicted"/>
<dbReference type="SUPFAM" id="SSF56601">
    <property type="entry name" value="beta-lactamase/transpeptidase-like"/>
    <property type="match status" value="1"/>
</dbReference>